<dbReference type="PROSITE" id="PS50304">
    <property type="entry name" value="TUDOR"/>
    <property type="match status" value="1"/>
</dbReference>
<feature type="domain" description="Tudor" evidence="6">
    <location>
        <begin position="433"/>
        <end position="493"/>
    </location>
</feature>
<comment type="caution">
    <text evidence="8">The sequence shown here is derived from an EMBL/GenBank/DDBJ whole genome shotgun (WGS) entry which is preliminary data.</text>
</comment>
<dbReference type="CDD" id="cd09972">
    <property type="entry name" value="LOTUS_TDRD_OSKAR"/>
    <property type="match status" value="1"/>
</dbReference>
<evidence type="ECO:0000313" key="9">
    <source>
        <dbReference type="Proteomes" id="UP000663879"/>
    </source>
</evidence>
<name>A0A813MCE2_9BILA</name>
<dbReference type="GO" id="GO:0007283">
    <property type="term" value="P:spermatogenesis"/>
    <property type="evidence" value="ECO:0007669"/>
    <property type="project" value="UniProtKB-KW"/>
</dbReference>
<dbReference type="Gene3D" id="2.40.50.90">
    <property type="match status" value="2"/>
</dbReference>
<dbReference type="Pfam" id="PF12872">
    <property type="entry name" value="OST-HTH"/>
    <property type="match status" value="1"/>
</dbReference>
<gene>
    <name evidence="8" type="ORF">OXX778_LOCUS1486</name>
</gene>
<dbReference type="Gene3D" id="3.30.420.610">
    <property type="entry name" value="LOTUS domain-like"/>
    <property type="match status" value="1"/>
</dbReference>
<feature type="domain" description="HTH OST-type" evidence="7">
    <location>
        <begin position="2"/>
        <end position="76"/>
    </location>
</feature>
<organism evidence="8 9">
    <name type="scientific">Brachionus calyciflorus</name>
    <dbReference type="NCBI Taxonomy" id="104777"/>
    <lineage>
        <taxon>Eukaryota</taxon>
        <taxon>Metazoa</taxon>
        <taxon>Spiralia</taxon>
        <taxon>Gnathifera</taxon>
        <taxon>Rotifera</taxon>
        <taxon>Eurotatoria</taxon>
        <taxon>Monogononta</taxon>
        <taxon>Pseudotrocha</taxon>
        <taxon>Ploima</taxon>
        <taxon>Brachionidae</taxon>
        <taxon>Brachionus</taxon>
    </lineage>
</organism>
<dbReference type="InterPro" id="IPR050621">
    <property type="entry name" value="Tudor_domain_containing"/>
</dbReference>
<dbReference type="InterPro" id="IPR025605">
    <property type="entry name" value="OST-HTH/LOTUS_dom"/>
</dbReference>
<proteinExistence type="predicted"/>
<dbReference type="InterPro" id="IPR029044">
    <property type="entry name" value="Nucleotide-diphossugar_trans"/>
</dbReference>
<evidence type="ECO:0000256" key="4">
    <source>
        <dbReference type="ARBA" id="ARBA00022871"/>
    </source>
</evidence>
<sequence>MDLDEVTMMIRAVCSANKGPTSIQEVKREFYELNGTNIPYRDLGFDSLIEFLRSEPDKFKVVNDSKTGELALMPIVDEEISTLRMLVSGQKSTKKKKKKPSKPLFRPGQPKYKQFQTHRSPMMLNRVSQMSSRPNLIMNQRRQIESFVSKTVRFNIDEPIQTKAPEQKSKKISPEIIENLIITNAAYFLKEHEVCITHVVDCEKVYIRLVSPNFSEKYETMFKEMNDYYFNSRQIKLIDLELNDVCVALNQMKYHRVQIKKVLNEYEAECFHLDEGKTEIYLISDLYEINEKFLEVKFQAVLAKLHEFENLTQNMYLKESISQEINNKKLIAKKTSSNPLIISLFNAQNECLNEILIKNNSLFLKHKLDPNSEFTTTLTYIDLEAKLIYLEKPLNPLFSKFSHQFNKFYQDQNNEKILKVLNEAAMRQIQDDDFVKNNLLAAKYDLDSNWYRVRYIRENPNSKQVLVLFVDFGNKDLVKLNELMIIPEQLNLYKNLPRQCFPCTLVTDKNDLSYYKTLWYDNIRCDFKVIHINPTGMPTVEFIGISRENIDEPPNHTESTIKTSETINFTEKWVQDLKKIDSGINETKLIQSLNSMNIRVDDEKVDVTLKDLPEVDLPVSAFVHIRYANNPFDFVVNLDHYVKTYEKLRQEMKNFYMDKFENYKVENFVKDCIYVYRFDESNYTRVKFENKFGNYGKVYDIDAGYYDAVKLNKLLAITKKFIELKPLAINVRLASINYDLKNQWSNEAREFFLQKADKSKIFKSSVRKFNIESNVYEIELSESSIGSVNQLMINAVALATLVANEKYVLSANKLIKSVIANTPGIVYDKIIIEVDEFPLKNEWKEDLLKKGWDSICTVKRIHIYNDSRLASSYQSVFTKLILFNITQYDGIVFIDSDAFAIGDITSLFYFHNLLDYENYFLAVGPNFRSNVYTKFEFNSGVFALRPNKTEFNRLQKLCLSDLSHLRLDVADQNFLNHYYANKWINIGYKFNFLSYSILYSNFTNEFILKNTRIIHFAGGKPWSCNPKFQFLCKLWNDIDV</sequence>
<dbReference type="SUPFAM" id="SSF63748">
    <property type="entry name" value="Tudor/PWWP/MBT"/>
    <property type="match status" value="3"/>
</dbReference>
<feature type="compositionally biased region" description="Basic residues" evidence="5">
    <location>
        <begin position="92"/>
        <end position="101"/>
    </location>
</feature>
<evidence type="ECO:0000259" key="7">
    <source>
        <dbReference type="PROSITE" id="PS51644"/>
    </source>
</evidence>
<evidence type="ECO:0000256" key="2">
    <source>
        <dbReference type="ARBA" id="ARBA00022490"/>
    </source>
</evidence>
<keyword evidence="4" id="KW-0744">Spermatogenesis</keyword>
<dbReference type="Gene3D" id="3.90.550.10">
    <property type="entry name" value="Spore Coat Polysaccharide Biosynthesis Protein SpsA, Chain A"/>
    <property type="match status" value="1"/>
</dbReference>
<dbReference type="SUPFAM" id="SSF53448">
    <property type="entry name" value="Nucleotide-diphospho-sugar transferases"/>
    <property type="match status" value="1"/>
</dbReference>
<dbReference type="PROSITE" id="PS51644">
    <property type="entry name" value="HTH_OST"/>
    <property type="match status" value="1"/>
</dbReference>
<protein>
    <recommendedName>
        <fullName evidence="10">HTH OST-type domain-containing protein</fullName>
    </recommendedName>
</protein>
<evidence type="ECO:0000256" key="5">
    <source>
        <dbReference type="SAM" id="MobiDB-lite"/>
    </source>
</evidence>
<feature type="region of interest" description="Disordered" evidence="5">
    <location>
        <begin position="88"/>
        <end position="112"/>
    </location>
</feature>
<dbReference type="GO" id="GO:0030154">
    <property type="term" value="P:cell differentiation"/>
    <property type="evidence" value="ECO:0007669"/>
    <property type="project" value="UniProtKB-ARBA"/>
</dbReference>
<keyword evidence="2" id="KW-0963">Cytoplasm</keyword>
<dbReference type="PANTHER" id="PTHR22948">
    <property type="entry name" value="TUDOR DOMAIN CONTAINING PROTEIN"/>
    <property type="match status" value="1"/>
</dbReference>
<dbReference type="GO" id="GO:0005737">
    <property type="term" value="C:cytoplasm"/>
    <property type="evidence" value="ECO:0007669"/>
    <property type="project" value="UniProtKB-SubCell"/>
</dbReference>
<evidence type="ECO:0000313" key="8">
    <source>
        <dbReference type="EMBL" id="CAF0714600.1"/>
    </source>
</evidence>
<evidence type="ECO:0000256" key="3">
    <source>
        <dbReference type="ARBA" id="ARBA00022737"/>
    </source>
</evidence>
<reference evidence="8" key="1">
    <citation type="submission" date="2021-02" db="EMBL/GenBank/DDBJ databases">
        <authorList>
            <person name="Nowell W R."/>
        </authorList>
    </citation>
    <scope>NUCLEOTIDE SEQUENCE</scope>
    <source>
        <strain evidence="8">Ploen Becks lab</strain>
    </source>
</reference>
<keyword evidence="3" id="KW-0677">Repeat</keyword>
<dbReference type="PANTHER" id="PTHR22948:SF29">
    <property type="entry name" value="FI02030P-RELATED"/>
    <property type="match status" value="1"/>
</dbReference>
<dbReference type="InterPro" id="IPR041966">
    <property type="entry name" value="LOTUS-like"/>
</dbReference>
<dbReference type="EMBL" id="CAJNOC010000096">
    <property type="protein sequence ID" value="CAF0714600.1"/>
    <property type="molecule type" value="Genomic_DNA"/>
</dbReference>
<evidence type="ECO:0000259" key="6">
    <source>
        <dbReference type="PROSITE" id="PS50304"/>
    </source>
</evidence>
<evidence type="ECO:0000256" key="1">
    <source>
        <dbReference type="ARBA" id="ARBA00004496"/>
    </source>
</evidence>
<accession>A0A813MCE2</accession>
<dbReference type="AlphaFoldDB" id="A0A813MCE2"/>
<dbReference type="SMART" id="SM00333">
    <property type="entry name" value="TUDOR"/>
    <property type="match status" value="2"/>
</dbReference>
<dbReference type="Proteomes" id="UP000663879">
    <property type="component" value="Unassembled WGS sequence"/>
</dbReference>
<comment type="subcellular location">
    <subcellularLocation>
        <location evidence="1">Cytoplasm</location>
    </subcellularLocation>
</comment>
<keyword evidence="9" id="KW-1185">Reference proteome</keyword>
<dbReference type="InterPro" id="IPR002999">
    <property type="entry name" value="Tudor"/>
</dbReference>
<dbReference type="OrthoDB" id="10034606at2759"/>
<dbReference type="Pfam" id="PF00567">
    <property type="entry name" value="TUDOR"/>
    <property type="match status" value="3"/>
</dbReference>
<keyword evidence="4" id="KW-0221">Differentiation</keyword>
<evidence type="ECO:0008006" key="10">
    <source>
        <dbReference type="Google" id="ProtNLM"/>
    </source>
</evidence>
<dbReference type="Gene3D" id="2.30.30.140">
    <property type="match status" value="3"/>
</dbReference>
<dbReference type="InterPro" id="IPR035437">
    <property type="entry name" value="SNase_OB-fold_sf"/>
</dbReference>